<sequence>MGQVIKGIIDRFEEGFGVVEINGKTKDYPRTLFPKDAKPGDAVKNEGTQITVLKEETAKRRKEIENLMEELWED</sequence>
<name>A0A2N5M1K5_9BACI</name>
<organism evidence="1 2">
    <name type="scientific">Peribacillus deserti</name>
    <dbReference type="NCBI Taxonomy" id="673318"/>
    <lineage>
        <taxon>Bacteria</taxon>
        <taxon>Bacillati</taxon>
        <taxon>Bacillota</taxon>
        <taxon>Bacilli</taxon>
        <taxon>Bacillales</taxon>
        <taxon>Bacillaceae</taxon>
        <taxon>Peribacillus</taxon>
    </lineage>
</organism>
<reference evidence="1 2" key="1">
    <citation type="submission" date="2017-11" db="EMBL/GenBank/DDBJ databases">
        <title>Comparitive Functional Genomics of Dry Heat Resistant strains isolated from the Viking Spacecraft.</title>
        <authorList>
            <person name="Seuylemezian A."/>
            <person name="Cooper K."/>
            <person name="Vaishampayan P."/>
        </authorList>
    </citation>
    <scope>NUCLEOTIDE SEQUENCE [LARGE SCALE GENOMIC DNA]</scope>
    <source>
        <strain evidence="1 2">V1-29</strain>
    </source>
</reference>
<dbReference type="InterPro" id="IPR021377">
    <property type="entry name" value="DUF3006"/>
</dbReference>
<accession>A0A2N5M1K5</accession>
<protein>
    <submittedName>
        <fullName evidence="1">DUF3006 domain-containing protein</fullName>
    </submittedName>
</protein>
<dbReference type="OrthoDB" id="164847at2"/>
<dbReference type="EMBL" id="PGUY01000063">
    <property type="protein sequence ID" value="PLT28163.1"/>
    <property type="molecule type" value="Genomic_DNA"/>
</dbReference>
<dbReference type="AlphaFoldDB" id="A0A2N5M1K5"/>
<evidence type="ECO:0000313" key="1">
    <source>
        <dbReference type="EMBL" id="PLT28163.1"/>
    </source>
</evidence>
<comment type="caution">
    <text evidence="1">The sequence shown here is derived from an EMBL/GenBank/DDBJ whole genome shotgun (WGS) entry which is preliminary data.</text>
</comment>
<evidence type="ECO:0000313" key="2">
    <source>
        <dbReference type="Proteomes" id="UP000234748"/>
    </source>
</evidence>
<dbReference type="Pfam" id="PF11213">
    <property type="entry name" value="DUF3006"/>
    <property type="match status" value="1"/>
</dbReference>
<proteinExistence type="predicted"/>
<dbReference type="RefSeq" id="WP_101645103.1">
    <property type="nucleotide sequence ID" value="NZ_PGUY01000063.1"/>
</dbReference>
<dbReference type="Proteomes" id="UP000234748">
    <property type="component" value="Unassembled WGS sequence"/>
</dbReference>
<gene>
    <name evidence="1" type="ORF">CUU66_19655</name>
</gene>
<keyword evidence="2" id="KW-1185">Reference proteome</keyword>